<feature type="transmembrane region" description="Helical" evidence="7">
    <location>
        <begin position="82"/>
        <end position="102"/>
    </location>
</feature>
<feature type="transmembrane region" description="Helical" evidence="7">
    <location>
        <begin position="7"/>
        <end position="28"/>
    </location>
</feature>
<feature type="non-terminal residue" evidence="8">
    <location>
        <position position="1"/>
    </location>
</feature>
<organism evidence="8 9">
    <name type="scientific">Gordonibacter urolithinfaciens</name>
    <dbReference type="NCBI Taxonomy" id="1335613"/>
    <lineage>
        <taxon>Bacteria</taxon>
        <taxon>Bacillati</taxon>
        <taxon>Actinomycetota</taxon>
        <taxon>Coriobacteriia</taxon>
        <taxon>Eggerthellales</taxon>
        <taxon>Eggerthellaceae</taxon>
        <taxon>Gordonibacter</taxon>
    </lineage>
</organism>
<dbReference type="Gene3D" id="1.20.1630.10">
    <property type="entry name" value="Formate dehydrogenase/DMSO reductase domain"/>
    <property type="match status" value="1"/>
</dbReference>
<dbReference type="GO" id="GO:0005886">
    <property type="term" value="C:plasma membrane"/>
    <property type="evidence" value="ECO:0007669"/>
    <property type="project" value="UniProtKB-SubCell"/>
</dbReference>
<dbReference type="RefSeq" id="WP_154270736.1">
    <property type="nucleotide sequence ID" value="NZ_WKZA01000074.1"/>
</dbReference>
<proteinExistence type="inferred from homology"/>
<keyword evidence="6 7" id="KW-0472">Membrane</keyword>
<comment type="subcellular location">
    <subcellularLocation>
        <location evidence="1">Cell membrane</location>
        <topology evidence="1">Multi-pass membrane protein</topology>
    </subcellularLocation>
</comment>
<keyword evidence="5 7" id="KW-1133">Transmembrane helix</keyword>
<dbReference type="InterPro" id="IPR052049">
    <property type="entry name" value="Electron_transfer_protein"/>
</dbReference>
<evidence type="ECO:0000256" key="6">
    <source>
        <dbReference type="ARBA" id="ARBA00023136"/>
    </source>
</evidence>
<evidence type="ECO:0000256" key="3">
    <source>
        <dbReference type="ARBA" id="ARBA00022475"/>
    </source>
</evidence>
<sequence>PYRRLLAPGYAAALVALALGMVCLLADVGRADRLLLLLTSPALSHVAVGAWSLVVCAALAVLAGLAWAGLARRWRFAAVRVLQAALALAALAVMLYTGLLLQSLNAVPLWATPWLPALFVLSSLSCGMALVLAAAQLTGAASAFATVLGRLAAVDAVVIMLEAVVLAAFAGTALAGIGGDFLVDRTAEALAASAEALVAGEAAWLFWGGFVLAGLAVPFALDVALARLRRPRPVIALVTAACVLAGGLIMRYCVVEAGMHPLLAMAS</sequence>
<accession>A0A7K0IEE9</accession>
<dbReference type="EMBL" id="WKZA01000074">
    <property type="protein sequence ID" value="MSA95822.1"/>
    <property type="molecule type" value="Genomic_DNA"/>
</dbReference>
<comment type="similarity">
    <text evidence="2">Belongs to the NrfD family.</text>
</comment>
<dbReference type="PANTHER" id="PTHR34856">
    <property type="entry name" value="PROTEIN NRFD"/>
    <property type="match status" value="1"/>
</dbReference>
<evidence type="ECO:0000313" key="8">
    <source>
        <dbReference type="EMBL" id="MSA95822.1"/>
    </source>
</evidence>
<name>A0A7K0IEE9_9ACTN</name>
<reference evidence="8 9" key="1">
    <citation type="journal article" date="2019" name="Nat. Med.">
        <title>A library of human gut bacterial isolates paired with longitudinal multiomics data enables mechanistic microbiome research.</title>
        <authorList>
            <person name="Poyet M."/>
            <person name="Groussin M."/>
            <person name="Gibbons S.M."/>
            <person name="Avila-Pacheco J."/>
            <person name="Jiang X."/>
            <person name="Kearney S.M."/>
            <person name="Perrotta A.R."/>
            <person name="Berdy B."/>
            <person name="Zhao S."/>
            <person name="Lieberman T.D."/>
            <person name="Swanson P.K."/>
            <person name="Smith M."/>
            <person name="Roesemann S."/>
            <person name="Alexander J.E."/>
            <person name="Rich S.A."/>
            <person name="Livny J."/>
            <person name="Vlamakis H."/>
            <person name="Clish C."/>
            <person name="Bullock K."/>
            <person name="Deik A."/>
            <person name="Scott J."/>
            <person name="Pierce K.A."/>
            <person name="Xavier R.J."/>
            <person name="Alm E.J."/>
        </authorList>
    </citation>
    <scope>NUCLEOTIDE SEQUENCE [LARGE SCALE GENOMIC DNA]</scope>
    <source>
        <strain evidence="8 9">BIOML-A1</strain>
    </source>
</reference>
<keyword evidence="4 7" id="KW-0812">Transmembrane</keyword>
<evidence type="ECO:0000256" key="1">
    <source>
        <dbReference type="ARBA" id="ARBA00004651"/>
    </source>
</evidence>
<feature type="transmembrane region" description="Helical" evidence="7">
    <location>
        <begin position="233"/>
        <end position="252"/>
    </location>
</feature>
<dbReference type="Pfam" id="PF03916">
    <property type="entry name" value="NrfD"/>
    <property type="match status" value="1"/>
</dbReference>
<feature type="transmembrane region" description="Helical" evidence="7">
    <location>
        <begin position="114"/>
        <end position="135"/>
    </location>
</feature>
<protein>
    <submittedName>
        <fullName evidence="8">Polysulfide reductase</fullName>
    </submittedName>
</protein>
<feature type="transmembrane region" description="Helical" evidence="7">
    <location>
        <begin position="48"/>
        <end position="70"/>
    </location>
</feature>
<keyword evidence="3" id="KW-1003">Cell membrane</keyword>
<evidence type="ECO:0000256" key="2">
    <source>
        <dbReference type="ARBA" id="ARBA00008929"/>
    </source>
</evidence>
<comment type="caution">
    <text evidence="8">The sequence shown here is derived from an EMBL/GenBank/DDBJ whole genome shotgun (WGS) entry which is preliminary data.</text>
</comment>
<evidence type="ECO:0000313" key="9">
    <source>
        <dbReference type="Proteomes" id="UP000462865"/>
    </source>
</evidence>
<dbReference type="InterPro" id="IPR005614">
    <property type="entry name" value="NrfD-like"/>
</dbReference>
<evidence type="ECO:0000256" key="7">
    <source>
        <dbReference type="SAM" id="Phobius"/>
    </source>
</evidence>
<dbReference type="PANTHER" id="PTHR34856:SF2">
    <property type="entry name" value="PROTEIN NRFD"/>
    <property type="match status" value="1"/>
</dbReference>
<gene>
    <name evidence="8" type="ORF">GKG38_12305</name>
</gene>
<evidence type="ECO:0000256" key="4">
    <source>
        <dbReference type="ARBA" id="ARBA00022692"/>
    </source>
</evidence>
<evidence type="ECO:0000256" key="5">
    <source>
        <dbReference type="ARBA" id="ARBA00022989"/>
    </source>
</evidence>
<feature type="transmembrane region" description="Helical" evidence="7">
    <location>
        <begin position="156"/>
        <end position="182"/>
    </location>
</feature>
<feature type="transmembrane region" description="Helical" evidence="7">
    <location>
        <begin position="202"/>
        <end position="221"/>
    </location>
</feature>
<dbReference type="Proteomes" id="UP000462865">
    <property type="component" value="Unassembled WGS sequence"/>
</dbReference>
<dbReference type="AlphaFoldDB" id="A0A7K0IEE9"/>